<evidence type="ECO:0000256" key="2">
    <source>
        <dbReference type="ARBA" id="ARBA00023163"/>
    </source>
</evidence>
<keyword evidence="2" id="KW-0804">Transcription</keyword>
<evidence type="ECO:0000256" key="1">
    <source>
        <dbReference type="ARBA" id="ARBA00023015"/>
    </source>
</evidence>
<evidence type="ECO:0000259" key="4">
    <source>
        <dbReference type="PROSITE" id="PS51843"/>
    </source>
</evidence>
<gene>
    <name evidence="5" type="ORF">PFISCL1PPCAC_13126</name>
</gene>
<dbReference type="Pfam" id="PF00104">
    <property type="entry name" value="Hormone_recep"/>
    <property type="match status" value="1"/>
</dbReference>
<protein>
    <recommendedName>
        <fullName evidence="4">NR LBD domain-containing protein</fullName>
    </recommendedName>
</protein>
<dbReference type="GO" id="GO:0005634">
    <property type="term" value="C:nucleus"/>
    <property type="evidence" value="ECO:0007669"/>
    <property type="project" value="TreeGrafter"/>
</dbReference>
<dbReference type="InterPro" id="IPR000536">
    <property type="entry name" value="Nucl_hrmn_rcpt_lig-bd"/>
</dbReference>
<evidence type="ECO:0000313" key="6">
    <source>
        <dbReference type="Proteomes" id="UP001432322"/>
    </source>
</evidence>
<accession>A0AAV5VQJ9</accession>
<reference evidence="5" key="1">
    <citation type="submission" date="2023-10" db="EMBL/GenBank/DDBJ databases">
        <title>Genome assembly of Pristionchus species.</title>
        <authorList>
            <person name="Yoshida K."/>
            <person name="Sommer R.J."/>
        </authorList>
    </citation>
    <scope>NUCLEOTIDE SEQUENCE</scope>
    <source>
        <strain evidence="5">RS5133</strain>
    </source>
</reference>
<evidence type="ECO:0000313" key="5">
    <source>
        <dbReference type="EMBL" id="GMT21829.1"/>
    </source>
</evidence>
<comment type="caution">
    <text evidence="5">The sequence shown here is derived from an EMBL/GenBank/DDBJ whole genome shotgun (WGS) entry which is preliminary data.</text>
</comment>
<dbReference type="InterPro" id="IPR035500">
    <property type="entry name" value="NHR-like_dom_sf"/>
</dbReference>
<keyword evidence="1" id="KW-0805">Transcription regulation</keyword>
<keyword evidence="3" id="KW-0675">Receptor</keyword>
<keyword evidence="6" id="KW-1185">Reference proteome</keyword>
<sequence>PPHPLEMNEDDFTPIPATQSSCDHANRIFLSSLLHFGTSAFPEFNQLSKEEKWTIVAHFFYRFRIFEIGYRSDKRLQDHPDRTFHCYTMYLDTDIARNFYQDDAANRCMRKSLQRDIPTNRDRFHRLNMHHEEFLAVIILMFWDIGTLS</sequence>
<dbReference type="PANTHER" id="PTHR46011">
    <property type="entry name" value="NUCLEAR HORMONE RECEPTOR FAMILY MEMBER NHR-86-RELATED"/>
    <property type="match status" value="1"/>
</dbReference>
<feature type="domain" description="NR LBD" evidence="4">
    <location>
        <begin position="1"/>
        <end position="149"/>
    </location>
</feature>
<feature type="non-terminal residue" evidence="5">
    <location>
        <position position="1"/>
    </location>
</feature>
<proteinExistence type="predicted"/>
<dbReference type="PROSITE" id="PS51843">
    <property type="entry name" value="NR_LBD"/>
    <property type="match status" value="1"/>
</dbReference>
<dbReference type="GO" id="GO:0003700">
    <property type="term" value="F:DNA-binding transcription factor activity"/>
    <property type="evidence" value="ECO:0007669"/>
    <property type="project" value="TreeGrafter"/>
</dbReference>
<dbReference type="PANTHER" id="PTHR46011:SF6">
    <property type="entry name" value="HIGH ZINC ACTIVATED NUCLEAR RECEPTOR PROTEIN"/>
    <property type="match status" value="1"/>
</dbReference>
<evidence type="ECO:0000256" key="3">
    <source>
        <dbReference type="ARBA" id="ARBA00023170"/>
    </source>
</evidence>
<organism evidence="5 6">
    <name type="scientific">Pristionchus fissidentatus</name>
    <dbReference type="NCBI Taxonomy" id="1538716"/>
    <lineage>
        <taxon>Eukaryota</taxon>
        <taxon>Metazoa</taxon>
        <taxon>Ecdysozoa</taxon>
        <taxon>Nematoda</taxon>
        <taxon>Chromadorea</taxon>
        <taxon>Rhabditida</taxon>
        <taxon>Rhabditina</taxon>
        <taxon>Diplogasteromorpha</taxon>
        <taxon>Diplogasteroidea</taxon>
        <taxon>Neodiplogasteridae</taxon>
        <taxon>Pristionchus</taxon>
    </lineage>
</organism>
<dbReference type="EMBL" id="BTSY01000004">
    <property type="protein sequence ID" value="GMT21829.1"/>
    <property type="molecule type" value="Genomic_DNA"/>
</dbReference>
<feature type="non-terminal residue" evidence="5">
    <location>
        <position position="149"/>
    </location>
</feature>
<dbReference type="Proteomes" id="UP001432322">
    <property type="component" value="Unassembled WGS sequence"/>
</dbReference>
<name>A0AAV5VQJ9_9BILA</name>
<dbReference type="Gene3D" id="1.10.565.10">
    <property type="entry name" value="Retinoid X Receptor"/>
    <property type="match status" value="1"/>
</dbReference>
<dbReference type="SUPFAM" id="SSF48508">
    <property type="entry name" value="Nuclear receptor ligand-binding domain"/>
    <property type="match status" value="1"/>
</dbReference>
<dbReference type="AlphaFoldDB" id="A0AAV5VQJ9"/>